<dbReference type="InterPro" id="IPR045851">
    <property type="entry name" value="AMP-bd_C_sf"/>
</dbReference>
<evidence type="ECO:0000313" key="4">
    <source>
        <dbReference type="EMBL" id="SEJ19839.1"/>
    </source>
</evidence>
<dbReference type="InterPro" id="IPR042099">
    <property type="entry name" value="ANL_N_sf"/>
</dbReference>
<dbReference type="InterPro" id="IPR000873">
    <property type="entry name" value="AMP-dep_synth/lig_dom"/>
</dbReference>
<dbReference type="AlphaFoldDB" id="A0A1H6WS81"/>
<reference evidence="5" key="1">
    <citation type="submission" date="2016-10" db="EMBL/GenBank/DDBJ databases">
        <authorList>
            <person name="Varghese N."/>
            <person name="Submissions S."/>
        </authorList>
    </citation>
    <scope>NUCLEOTIDE SEQUENCE [LARGE SCALE GENOMIC DNA]</scope>
    <source>
        <strain evidence="5">LMG 26031</strain>
    </source>
</reference>
<evidence type="ECO:0000259" key="3">
    <source>
        <dbReference type="Pfam" id="PF13193"/>
    </source>
</evidence>
<name>A0A1H6WS81_9BURK</name>
<protein>
    <submittedName>
        <fullName evidence="4">Acyl-coenzyme A synthetase/AMP-(Fatty) acid ligase</fullName>
    </submittedName>
</protein>
<dbReference type="Proteomes" id="UP000198866">
    <property type="component" value="Unassembled WGS sequence"/>
</dbReference>
<sequence>MHASIKRGTGCVDLMVDRHVRSGRGAHLALIECSRDERRTLSYWQLMQASRRIAQEFDQQFGSGVTARRIAIVGGSTLETISAWLGAMRAGHLPFLVHPGLGADVYGALFADFAPDCIVRDRLASPANGRLLRFVDHVDDGESADSGDDADGFPESCPVPDMRPAFCLASSGSTGRAKICVHSHHAVAAFERNVTRTMWGMGADDIVLGTSGPYFSFGLQGIHPALTLGATSVLLPDWKRHEDFLSTIEQESVSVFLAVPTLYHLLMVRSSGLYRVDSLRLSLSAGERLPRVIRSRWSRFSRSIMLDTVGTTETFLPYLSETAGAGPGLRTIPAFEYEFARAESDVPESGAFTLRLTSDAMMLGQIGTKRAAQFEAASRTFEPRDVFAPEGDGWRFQSRQSERAKIGGQWISPQDLEEFLLTDERILKAAAMPVETAEGLTRLRAFIVLANSSGDPDRVIRDLTHRMREELKPNALRPDRIEVVDDLISTPTGKLRREALRPGLRGMHGYVPVMPTV</sequence>
<keyword evidence="5" id="KW-1185">Reference proteome</keyword>
<keyword evidence="1 4" id="KW-0436">Ligase</keyword>
<dbReference type="GO" id="GO:0016878">
    <property type="term" value="F:acid-thiol ligase activity"/>
    <property type="evidence" value="ECO:0007669"/>
    <property type="project" value="TreeGrafter"/>
</dbReference>
<dbReference type="STRING" id="667676.SAMN05192539_1007235"/>
<evidence type="ECO:0000256" key="1">
    <source>
        <dbReference type="ARBA" id="ARBA00022598"/>
    </source>
</evidence>
<dbReference type="Pfam" id="PF13193">
    <property type="entry name" value="AMP-binding_C"/>
    <property type="match status" value="1"/>
</dbReference>
<proteinExistence type="predicted"/>
<dbReference type="PANTHER" id="PTHR43352:SF1">
    <property type="entry name" value="ANTHRANILATE--COA LIGASE"/>
    <property type="match status" value="1"/>
</dbReference>
<dbReference type="PANTHER" id="PTHR43352">
    <property type="entry name" value="ACETYL-COA SYNTHETASE"/>
    <property type="match status" value="1"/>
</dbReference>
<dbReference type="InterPro" id="IPR025110">
    <property type="entry name" value="AMP-bd_C"/>
</dbReference>
<evidence type="ECO:0000313" key="5">
    <source>
        <dbReference type="Proteomes" id="UP000198866"/>
    </source>
</evidence>
<dbReference type="SUPFAM" id="SSF56801">
    <property type="entry name" value="Acetyl-CoA synthetase-like"/>
    <property type="match status" value="1"/>
</dbReference>
<evidence type="ECO:0000259" key="2">
    <source>
        <dbReference type="Pfam" id="PF00501"/>
    </source>
</evidence>
<dbReference type="Gene3D" id="3.30.300.30">
    <property type="match status" value="1"/>
</dbReference>
<dbReference type="Gene3D" id="3.40.50.12780">
    <property type="entry name" value="N-terminal domain of ligase-like"/>
    <property type="match status" value="1"/>
</dbReference>
<dbReference type="RefSeq" id="WP_143062253.1">
    <property type="nucleotide sequence ID" value="NZ_FNYE01000007.1"/>
</dbReference>
<organism evidence="4 5">
    <name type="scientific">Paraburkholderia diazotrophica</name>
    <dbReference type="NCBI Taxonomy" id="667676"/>
    <lineage>
        <taxon>Bacteria</taxon>
        <taxon>Pseudomonadati</taxon>
        <taxon>Pseudomonadota</taxon>
        <taxon>Betaproteobacteria</taxon>
        <taxon>Burkholderiales</taxon>
        <taxon>Burkholderiaceae</taxon>
        <taxon>Paraburkholderia</taxon>
    </lineage>
</organism>
<dbReference type="GO" id="GO:0044550">
    <property type="term" value="P:secondary metabolite biosynthetic process"/>
    <property type="evidence" value="ECO:0007669"/>
    <property type="project" value="TreeGrafter"/>
</dbReference>
<feature type="domain" description="AMP-dependent synthetase/ligase" evidence="2">
    <location>
        <begin position="26"/>
        <end position="317"/>
    </location>
</feature>
<dbReference type="OrthoDB" id="8573994at2"/>
<feature type="domain" description="AMP-binding enzyme C-terminal" evidence="3">
    <location>
        <begin position="416"/>
        <end position="494"/>
    </location>
</feature>
<gene>
    <name evidence="4" type="ORF">SAMN05192539_1007235</name>
</gene>
<dbReference type="EMBL" id="FNYE01000007">
    <property type="protein sequence ID" value="SEJ19839.1"/>
    <property type="molecule type" value="Genomic_DNA"/>
</dbReference>
<dbReference type="Pfam" id="PF00501">
    <property type="entry name" value="AMP-binding"/>
    <property type="match status" value="1"/>
</dbReference>
<accession>A0A1H6WS81</accession>